<evidence type="ECO:0000256" key="3">
    <source>
        <dbReference type="ARBA" id="ARBA00022741"/>
    </source>
</evidence>
<evidence type="ECO:0000313" key="6">
    <source>
        <dbReference type="EMBL" id="VEU63490.1"/>
    </source>
</evidence>
<dbReference type="EC" id="3.6.3.-" evidence="6"/>
<dbReference type="InterPro" id="IPR003439">
    <property type="entry name" value="ABC_transporter-like_ATP-bd"/>
</dbReference>
<keyword evidence="4 6" id="KW-0067">ATP-binding</keyword>
<dbReference type="InterPro" id="IPR017871">
    <property type="entry name" value="ABC_transporter-like_CS"/>
</dbReference>
<dbReference type="RefSeq" id="WP_129621696.1">
    <property type="nucleotide sequence ID" value="NZ_LR214972.1"/>
</dbReference>
<dbReference type="GO" id="GO:0005524">
    <property type="term" value="F:ATP binding"/>
    <property type="evidence" value="ECO:0007669"/>
    <property type="project" value="UniProtKB-KW"/>
</dbReference>
<dbReference type="PANTHER" id="PTHR42734">
    <property type="entry name" value="METAL TRANSPORT SYSTEM ATP-BINDING PROTEIN TM_0124-RELATED"/>
    <property type="match status" value="1"/>
</dbReference>
<dbReference type="GO" id="GO:0016887">
    <property type="term" value="F:ATP hydrolysis activity"/>
    <property type="evidence" value="ECO:0007669"/>
    <property type="project" value="InterPro"/>
</dbReference>
<keyword evidence="6" id="KW-0378">Hydrolase</keyword>
<evidence type="ECO:0000256" key="2">
    <source>
        <dbReference type="ARBA" id="ARBA00022448"/>
    </source>
</evidence>
<dbReference type="PROSITE" id="PS50893">
    <property type="entry name" value="ABC_TRANSPORTER_2"/>
    <property type="match status" value="1"/>
</dbReference>
<dbReference type="InterPro" id="IPR003593">
    <property type="entry name" value="AAA+_ATPase"/>
</dbReference>
<reference evidence="6 7" key="1">
    <citation type="submission" date="2019-01" db="EMBL/GenBank/DDBJ databases">
        <authorList>
            <consortium name="Pathogen Informatics"/>
        </authorList>
    </citation>
    <scope>NUCLEOTIDE SEQUENCE [LARGE SCALE GENOMIC DNA]</scope>
    <source>
        <strain evidence="6 7">NCTC10118</strain>
    </source>
</reference>
<protein>
    <submittedName>
        <fullName evidence="6">Alkylphosphonate ABC transporter, ATP-binding component</fullName>
        <ecNumber evidence="6">3.6.3.-</ecNumber>
    </submittedName>
</protein>
<evidence type="ECO:0000313" key="7">
    <source>
        <dbReference type="Proteomes" id="UP000289952"/>
    </source>
</evidence>
<dbReference type="PROSITE" id="PS00211">
    <property type="entry name" value="ABC_TRANSPORTER_1"/>
    <property type="match status" value="1"/>
</dbReference>
<dbReference type="Proteomes" id="UP000289952">
    <property type="component" value="Chromosome"/>
</dbReference>
<dbReference type="SMART" id="SM00382">
    <property type="entry name" value="AAA"/>
    <property type="match status" value="1"/>
</dbReference>
<comment type="similarity">
    <text evidence="1">Belongs to the ABC transporter superfamily.</text>
</comment>
<sequence>MKFENITLSYQDKIVVKDVNLSFPKAKLCALIGPSGSGKSTLLNSIFNHSIIKIGILKFNNKNVKDFNNKELKKFKQQIYYLKPENNLIEDLDFYQNLMSDFKFYKNKFYKLFKILTKKQKEELFALLSKLSMQEYAFEKITKLSSGQKQRLSIAKMLFNKPKIILADEPTSNLDIVNTKLIFDLLNEYKLNAHIIVAIHDLNSALEHFDKFFVFSKNDTKIKELNKQELNITKLTKYYE</sequence>
<dbReference type="Gene3D" id="3.40.50.300">
    <property type="entry name" value="P-loop containing nucleotide triphosphate hydrolases"/>
    <property type="match status" value="1"/>
</dbReference>
<dbReference type="InterPro" id="IPR027417">
    <property type="entry name" value="P-loop_NTPase"/>
</dbReference>
<keyword evidence="7" id="KW-1185">Reference proteome</keyword>
<dbReference type="SUPFAM" id="SSF52540">
    <property type="entry name" value="P-loop containing nucleoside triphosphate hydrolases"/>
    <property type="match status" value="1"/>
</dbReference>
<proteinExistence type="inferred from homology"/>
<keyword evidence="2" id="KW-0813">Transport</keyword>
<feature type="domain" description="ABC transporter" evidence="5">
    <location>
        <begin position="1"/>
        <end position="238"/>
    </location>
</feature>
<name>A0A449AER2_9BACT</name>
<organism evidence="6 7">
    <name type="scientific">Mycoplasmopsis bovirhinis</name>
    <dbReference type="NCBI Taxonomy" id="29553"/>
    <lineage>
        <taxon>Bacteria</taxon>
        <taxon>Bacillati</taxon>
        <taxon>Mycoplasmatota</taxon>
        <taxon>Mycoplasmoidales</taxon>
        <taxon>Metamycoplasmataceae</taxon>
        <taxon>Mycoplasmopsis</taxon>
    </lineage>
</organism>
<dbReference type="EMBL" id="LR214972">
    <property type="protein sequence ID" value="VEU63490.1"/>
    <property type="molecule type" value="Genomic_DNA"/>
</dbReference>
<dbReference type="Pfam" id="PF00005">
    <property type="entry name" value="ABC_tran"/>
    <property type="match status" value="1"/>
</dbReference>
<keyword evidence="3" id="KW-0547">Nucleotide-binding</keyword>
<dbReference type="PANTHER" id="PTHR42734:SF6">
    <property type="entry name" value="MOLYBDATE IMPORT ATP-BINDING PROTEIN MOLC"/>
    <property type="match status" value="1"/>
</dbReference>
<dbReference type="AlphaFoldDB" id="A0A449AER2"/>
<evidence type="ECO:0000256" key="4">
    <source>
        <dbReference type="ARBA" id="ARBA00022840"/>
    </source>
</evidence>
<evidence type="ECO:0000259" key="5">
    <source>
        <dbReference type="PROSITE" id="PS50893"/>
    </source>
</evidence>
<evidence type="ECO:0000256" key="1">
    <source>
        <dbReference type="ARBA" id="ARBA00005417"/>
    </source>
</evidence>
<accession>A0A449AER2</accession>
<gene>
    <name evidence="6" type="primary">MCYN0719</name>
    <name evidence="6" type="ORF">NCTC10118_00515</name>
</gene>
<dbReference type="OrthoDB" id="389713at2"/>
<dbReference type="InterPro" id="IPR050153">
    <property type="entry name" value="Metal_Ion_Import_ABC"/>
</dbReference>